<dbReference type="InterPro" id="IPR039884">
    <property type="entry name" value="R3HC1/R3HCL"/>
</dbReference>
<evidence type="ECO:0000256" key="1">
    <source>
        <dbReference type="SAM" id="MobiDB-lite"/>
    </source>
</evidence>
<dbReference type="InParanoid" id="A0A6P3YVH9"/>
<feature type="compositionally biased region" description="Basic and acidic residues" evidence="1">
    <location>
        <begin position="1"/>
        <end position="10"/>
    </location>
</feature>
<evidence type="ECO:0000313" key="3">
    <source>
        <dbReference type="RefSeq" id="XP_015865976.2"/>
    </source>
</evidence>
<feature type="region of interest" description="Disordered" evidence="1">
    <location>
        <begin position="346"/>
        <end position="366"/>
    </location>
</feature>
<sequence length="379" mass="41469">MEKGEEELRKMSTQNQSDNWSEAVEDLAAAGDIDAAISLLESVVSELEAQGATGSDPQLGSALTDMAKLYSSKGFSLKADQLYSRASLIQGRLLHCPTSGGGAGTLINDLKNAPPSNHSVGNESSTDGRLEKTNKLLVDASPCNEASDDDWEAVADRSPDKLLSSECLPGISKVSLEDTKPQAPKRRGRGTFSYKKHELYSDHLSESEKSSIGNVDNEDACCRSEGSTEIRNLSYGTHHVLVVADFPPSTRTIELEKLFDDFRDHGVVIRWVNDTTALAVFRTPSIALEAKNRIRCPFTVRILDDDDSLSSSISSKDLEPPKQRPKTSARTAQRLIAQGMGFKLPSASFGSRELRKQEEDRRGRIVNRQKLKDDAWGAD</sequence>
<dbReference type="RefSeq" id="XP_015865976.2">
    <property type="nucleotide sequence ID" value="XM_016010490.4"/>
</dbReference>
<dbReference type="AlphaFoldDB" id="A0A6P3YVH9"/>
<keyword evidence="2" id="KW-1185">Reference proteome</keyword>
<dbReference type="Proteomes" id="UP001652623">
    <property type="component" value="Chromosome 10"/>
</dbReference>
<evidence type="ECO:0000313" key="2">
    <source>
        <dbReference type="Proteomes" id="UP001652623"/>
    </source>
</evidence>
<reference evidence="3" key="1">
    <citation type="submission" date="2025-08" db="UniProtKB">
        <authorList>
            <consortium name="RefSeq"/>
        </authorList>
    </citation>
    <scope>IDENTIFICATION</scope>
    <source>
        <tissue evidence="3">Seedling</tissue>
    </source>
</reference>
<dbReference type="InterPro" id="IPR012677">
    <property type="entry name" value="Nucleotide-bd_a/b_plait_sf"/>
</dbReference>
<proteinExistence type="predicted"/>
<gene>
    <name evidence="3" type="primary">LOC107403582</name>
</gene>
<dbReference type="PANTHER" id="PTHR21678">
    <property type="entry name" value="GROWTH INHIBITION AND DIFFERENTIATION RELATED PROTEIN 88"/>
    <property type="match status" value="1"/>
</dbReference>
<accession>A0A6P3YVH9</accession>
<feature type="region of interest" description="Disordered" evidence="1">
    <location>
        <begin position="110"/>
        <end position="129"/>
    </location>
</feature>
<feature type="compositionally biased region" description="Basic and acidic residues" evidence="1">
    <location>
        <begin position="352"/>
        <end position="363"/>
    </location>
</feature>
<dbReference type="SUPFAM" id="SSF54928">
    <property type="entry name" value="RNA-binding domain, RBD"/>
    <property type="match status" value="1"/>
</dbReference>
<protein>
    <submittedName>
        <fullName evidence="3">Uncharacterized protein LOC107403582</fullName>
    </submittedName>
</protein>
<name>A0A6P3YVH9_ZIZJJ</name>
<dbReference type="InterPro" id="IPR035979">
    <property type="entry name" value="RBD_domain_sf"/>
</dbReference>
<dbReference type="PANTHER" id="PTHR21678:SF0">
    <property type="entry name" value="C3H1-TYPE DOMAIN-CONTAINING PROTEIN"/>
    <property type="match status" value="1"/>
</dbReference>
<dbReference type="Gene3D" id="3.30.70.330">
    <property type="match status" value="1"/>
</dbReference>
<organism evidence="2 3">
    <name type="scientific">Ziziphus jujuba</name>
    <name type="common">Chinese jujube</name>
    <name type="synonym">Ziziphus sativa</name>
    <dbReference type="NCBI Taxonomy" id="326968"/>
    <lineage>
        <taxon>Eukaryota</taxon>
        <taxon>Viridiplantae</taxon>
        <taxon>Streptophyta</taxon>
        <taxon>Embryophyta</taxon>
        <taxon>Tracheophyta</taxon>
        <taxon>Spermatophyta</taxon>
        <taxon>Magnoliopsida</taxon>
        <taxon>eudicotyledons</taxon>
        <taxon>Gunneridae</taxon>
        <taxon>Pentapetalae</taxon>
        <taxon>rosids</taxon>
        <taxon>fabids</taxon>
        <taxon>Rosales</taxon>
        <taxon>Rhamnaceae</taxon>
        <taxon>Paliureae</taxon>
        <taxon>Ziziphus</taxon>
    </lineage>
</organism>
<feature type="compositionally biased region" description="Polar residues" evidence="1">
    <location>
        <begin position="11"/>
        <end position="20"/>
    </location>
</feature>
<feature type="region of interest" description="Disordered" evidence="1">
    <location>
        <begin position="311"/>
        <end position="330"/>
    </location>
</feature>
<feature type="region of interest" description="Disordered" evidence="1">
    <location>
        <begin position="1"/>
        <end position="21"/>
    </location>
</feature>
<feature type="compositionally biased region" description="Polar residues" evidence="1">
    <location>
        <begin position="114"/>
        <end position="125"/>
    </location>
</feature>
<dbReference type="GeneID" id="107403582"/>
<dbReference type="FunCoup" id="A0A6P3YVH9">
    <property type="interactions" value="1082"/>
</dbReference>
<dbReference type="KEGG" id="zju:107403582"/>